<dbReference type="PROSITE" id="PS00092">
    <property type="entry name" value="N6_MTASE"/>
    <property type="match status" value="1"/>
</dbReference>
<keyword evidence="1 5" id="KW-0489">Methyltransferase</keyword>
<feature type="binding site" evidence="5">
    <location>
        <position position="151"/>
    </location>
    <ligand>
        <name>S-adenosyl-L-methionine</name>
        <dbReference type="ChEBI" id="CHEBI:59789"/>
    </ligand>
</feature>
<protein>
    <recommendedName>
        <fullName evidence="5">Release factor glutamine methyltransferase</fullName>
        <shortName evidence="5">RF MTase</shortName>
        <ecNumber evidence="5">2.1.1.297</ecNumber>
    </recommendedName>
    <alternativeName>
        <fullName evidence="5">N5-glutamine methyltransferase PrmC</fullName>
    </alternativeName>
    <alternativeName>
        <fullName evidence="5">Protein-(glutamine-N5) MTase PrmC</fullName>
    </alternativeName>
    <alternativeName>
        <fullName evidence="5">Protein-glutamine N-methyltransferase PrmC</fullName>
    </alternativeName>
</protein>
<comment type="caution">
    <text evidence="5">Lacks conserved residue(s) required for the propagation of feature annotation.</text>
</comment>
<dbReference type="GO" id="GO:0102559">
    <property type="term" value="F:peptide chain release factor N(5)-glutamine methyltransferase activity"/>
    <property type="evidence" value="ECO:0007669"/>
    <property type="project" value="UniProtKB-EC"/>
</dbReference>
<dbReference type="Gene3D" id="3.40.50.150">
    <property type="entry name" value="Vaccinia Virus protein VP39"/>
    <property type="match status" value="1"/>
</dbReference>
<dbReference type="AlphaFoldDB" id="A0A543A030"/>
<dbReference type="HAMAP" id="MF_02126">
    <property type="entry name" value="RF_methyltr_PrmC"/>
    <property type="match status" value="1"/>
</dbReference>
<evidence type="ECO:0000259" key="6">
    <source>
        <dbReference type="Pfam" id="PF05175"/>
    </source>
</evidence>
<feature type="domain" description="Release factor glutamine methyltransferase N-terminal" evidence="7">
    <location>
        <begin position="6"/>
        <end position="78"/>
    </location>
</feature>
<dbReference type="InterPro" id="IPR004556">
    <property type="entry name" value="HemK-like"/>
</dbReference>
<comment type="catalytic activity">
    <reaction evidence="4 5">
        <text>L-glutaminyl-[peptide chain release factor] + S-adenosyl-L-methionine = N(5)-methyl-L-glutaminyl-[peptide chain release factor] + S-adenosyl-L-homocysteine + H(+)</text>
        <dbReference type="Rhea" id="RHEA:42896"/>
        <dbReference type="Rhea" id="RHEA-COMP:10271"/>
        <dbReference type="Rhea" id="RHEA-COMP:10272"/>
        <dbReference type="ChEBI" id="CHEBI:15378"/>
        <dbReference type="ChEBI" id="CHEBI:30011"/>
        <dbReference type="ChEBI" id="CHEBI:57856"/>
        <dbReference type="ChEBI" id="CHEBI:59789"/>
        <dbReference type="ChEBI" id="CHEBI:61891"/>
        <dbReference type="EC" id="2.1.1.297"/>
    </reaction>
</comment>
<feature type="domain" description="Methyltransferase small" evidence="6">
    <location>
        <begin position="108"/>
        <end position="205"/>
    </location>
</feature>
<keyword evidence="3 5" id="KW-0949">S-adenosyl-L-methionine</keyword>
<dbReference type="NCBIfam" id="TIGR03534">
    <property type="entry name" value="RF_mod_PrmC"/>
    <property type="match status" value="1"/>
</dbReference>
<organism evidence="8 9">
    <name type="scientific">Enteractinococcus coprophilus</name>
    <dbReference type="NCBI Taxonomy" id="1027633"/>
    <lineage>
        <taxon>Bacteria</taxon>
        <taxon>Bacillati</taxon>
        <taxon>Actinomycetota</taxon>
        <taxon>Actinomycetes</taxon>
        <taxon>Micrococcales</taxon>
        <taxon>Micrococcaceae</taxon>
    </lineage>
</organism>
<evidence type="ECO:0000313" key="9">
    <source>
        <dbReference type="Proteomes" id="UP000319746"/>
    </source>
</evidence>
<dbReference type="GO" id="GO:0003676">
    <property type="term" value="F:nucleic acid binding"/>
    <property type="evidence" value="ECO:0007669"/>
    <property type="project" value="InterPro"/>
</dbReference>
<dbReference type="NCBIfam" id="TIGR00536">
    <property type="entry name" value="hemK_fam"/>
    <property type="match status" value="1"/>
</dbReference>
<evidence type="ECO:0000256" key="4">
    <source>
        <dbReference type="ARBA" id="ARBA00048391"/>
    </source>
</evidence>
<accession>A0A543A030</accession>
<dbReference type="CDD" id="cd02440">
    <property type="entry name" value="AdoMet_MTases"/>
    <property type="match status" value="1"/>
</dbReference>
<dbReference type="InterPro" id="IPR040758">
    <property type="entry name" value="PrmC_N"/>
</dbReference>
<gene>
    <name evidence="5" type="primary">prmC</name>
    <name evidence="8" type="ORF">FB556_2319</name>
</gene>
<dbReference type="EMBL" id="VFOU01000004">
    <property type="protein sequence ID" value="TQL65846.1"/>
    <property type="molecule type" value="Genomic_DNA"/>
</dbReference>
<sequence>MTDVNEILRLVQEHLSQAEIDSPQAEAATIVAHVLGISRGRLGVLQALGARLEAGDVAKITELATARATRTPLQYLIGTTGFYGLDLKVAPGVFIPRVETEVLVETTVQHFATHPGPLKILDLCTGSGAIAAAVADQMRQRNIPVEVWAVDISPEATELARTNTAQHKVTVLCADATDHRNVIAAAPKLSSLRGTFDAVVSNPPYIPTTTPVTQHEAEYDPHRALYGGSADGTAIPLRIAHQAAEWLAPGGLFMMEHDHTHATQLVAALVASSVWDQVQTVKDLTGADRFVAAIRTSSAKPSPNSSSTLAQ</sequence>
<dbReference type="Gene3D" id="1.10.8.10">
    <property type="entry name" value="DNA helicase RuvA subunit, C-terminal domain"/>
    <property type="match status" value="1"/>
</dbReference>
<dbReference type="InterPro" id="IPR019874">
    <property type="entry name" value="RF_methyltr_PrmC"/>
</dbReference>
<dbReference type="InterPro" id="IPR050320">
    <property type="entry name" value="N5-glutamine_MTase"/>
</dbReference>
<feature type="binding site" evidence="5">
    <location>
        <begin position="202"/>
        <end position="205"/>
    </location>
    <ligand>
        <name>substrate</name>
    </ligand>
</feature>
<dbReference type="PANTHER" id="PTHR18895">
    <property type="entry name" value="HEMK METHYLTRANSFERASE"/>
    <property type="match status" value="1"/>
</dbReference>
<reference evidence="8 9" key="1">
    <citation type="submission" date="2019-06" db="EMBL/GenBank/DDBJ databases">
        <title>Sequencing the genomes of 1000 actinobacteria strains.</title>
        <authorList>
            <person name="Klenk H.-P."/>
        </authorList>
    </citation>
    <scope>NUCLEOTIDE SEQUENCE [LARGE SCALE GENOMIC DNA]</scope>
    <source>
        <strain evidence="8 9">DSM 24083</strain>
    </source>
</reference>
<name>A0A543A030_9MICC</name>
<proteinExistence type="inferred from homology"/>
<evidence type="ECO:0000256" key="1">
    <source>
        <dbReference type="ARBA" id="ARBA00022603"/>
    </source>
</evidence>
<dbReference type="Pfam" id="PF17827">
    <property type="entry name" value="PrmC_N"/>
    <property type="match status" value="1"/>
</dbReference>
<dbReference type="Proteomes" id="UP000319746">
    <property type="component" value="Unassembled WGS sequence"/>
</dbReference>
<keyword evidence="2 5" id="KW-0808">Transferase</keyword>
<dbReference type="InterPro" id="IPR007848">
    <property type="entry name" value="Small_mtfrase_dom"/>
</dbReference>
<evidence type="ECO:0000256" key="3">
    <source>
        <dbReference type="ARBA" id="ARBA00022691"/>
    </source>
</evidence>
<evidence type="ECO:0000313" key="8">
    <source>
        <dbReference type="EMBL" id="TQL65846.1"/>
    </source>
</evidence>
<dbReference type="Pfam" id="PF05175">
    <property type="entry name" value="MTS"/>
    <property type="match status" value="1"/>
</dbReference>
<comment type="function">
    <text evidence="5">Methylates the class 1 translation termination release factors RF1/PrfA and RF2/PrfB on the glutamine residue of the universally conserved GGQ motif.</text>
</comment>
<dbReference type="RefSeq" id="WP_141867814.1">
    <property type="nucleotide sequence ID" value="NZ_BAABAN010000006.1"/>
</dbReference>
<dbReference type="SUPFAM" id="SSF53335">
    <property type="entry name" value="S-adenosyl-L-methionine-dependent methyltransferases"/>
    <property type="match status" value="1"/>
</dbReference>
<comment type="similarity">
    <text evidence="5">Belongs to the protein N5-glutamine methyltransferase family. PrmC subfamily.</text>
</comment>
<evidence type="ECO:0000256" key="5">
    <source>
        <dbReference type="HAMAP-Rule" id="MF_02126"/>
    </source>
</evidence>
<feature type="binding site" evidence="5">
    <location>
        <position position="202"/>
    </location>
    <ligand>
        <name>S-adenosyl-L-methionine</name>
        <dbReference type="ChEBI" id="CHEBI:59789"/>
    </ligand>
</feature>
<dbReference type="EC" id="2.1.1.297" evidence="5"/>
<evidence type="ECO:0000256" key="2">
    <source>
        <dbReference type="ARBA" id="ARBA00022679"/>
    </source>
</evidence>
<dbReference type="GO" id="GO:0032259">
    <property type="term" value="P:methylation"/>
    <property type="evidence" value="ECO:0007669"/>
    <property type="project" value="UniProtKB-KW"/>
</dbReference>
<dbReference type="OrthoDB" id="9800643at2"/>
<dbReference type="InterPro" id="IPR002052">
    <property type="entry name" value="DNA_methylase_N6_adenine_CS"/>
</dbReference>
<comment type="caution">
    <text evidence="8">The sequence shown here is derived from an EMBL/GenBank/DDBJ whole genome shotgun (WGS) entry which is preliminary data.</text>
</comment>
<dbReference type="InterPro" id="IPR029063">
    <property type="entry name" value="SAM-dependent_MTases_sf"/>
</dbReference>
<evidence type="ECO:0000259" key="7">
    <source>
        <dbReference type="Pfam" id="PF17827"/>
    </source>
</evidence>
<keyword evidence="9" id="KW-1185">Reference proteome</keyword>
<dbReference type="PANTHER" id="PTHR18895:SF74">
    <property type="entry name" value="MTRF1L RELEASE FACTOR GLUTAMINE METHYLTRANSFERASE"/>
    <property type="match status" value="1"/>
</dbReference>